<dbReference type="AlphaFoldDB" id="A0A5M9JLY1"/>
<comment type="caution">
    <text evidence="2">The sequence shown here is derived from an EMBL/GenBank/DDBJ whole genome shotgun (WGS) entry which is preliminary data.</text>
</comment>
<dbReference type="EMBL" id="VICG01000009">
    <property type="protein sequence ID" value="KAA8568766.1"/>
    <property type="molecule type" value="Genomic_DNA"/>
</dbReference>
<organism evidence="2 3">
    <name type="scientific">Monilinia fructicola</name>
    <name type="common">Brown rot fungus</name>
    <name type="synonym">Ciboria fructicola</name>
    <dbReference type="NCBI Taxonomy" id="38448"/>
    <lineage>
        <taxon>Eukaryota</taxon>
        <taxon>Fungi</taxon>
        <taxon>Dikarya</taxon>
        <taxon>Ascomycota</taxon>
        <taxon>Pezizomycotina</taxon>
        <taxon>Leotiomycetes</taxon>
        <taxon>Helotiales</taxon>
        <taxon>Sclerotiniaceae</taxon>
        <taxon>Monilinia</taxon>
    </lineage>
</organism>
<protein>
    <recommendedName>
        <fullName evidence="4">Thioredoxin domain-containing protein</fullName>
    </recommendedName>
</protein>
<evidence type="ECO:0000313" key="3">
    <source>
        <dbReference type="Proteomes" id="UP000322873"/>
    </source>
</evidence>
<evidence type="ECO:0008006" key="4">
    <source>
        <dbReference type="Google" id="ProtNLM"/>
    </source>
</evidence>
<accession>A0A5M9JLY1</accession>
<dbReference type="Proteomes" id="UP000322873">
    <property type="component" value="Unassembled WGS sequence"/>
</dbReference>
<evidence type="ECO:0000313" key="2">
    <source>
        <dbReference type="EMBL" id="KAA8568766.1"/>
    </source>
</evidence>
<keyword evidence="3" id="KW-1185">Reference proteome</keyword>
<feature type="compositionally biased region" description="Polar residues" evidence="1">
    <location>
        <begin position="1"/>
        <end position="11"/>
    </location>
</feature>
<proteinExistence type="predicted"/>
<name>A0A5M9JLY1_MONFR</name>
<dbReference type="VEuPathDB" id="FungiDB:MFRU_012g02510"/>
<gene>
    <name evidence="2" type="ORF">EYC84_007760</name>
</gene>
<feature type="compositionally biased region" description="Polar residues" evidence="1">
    <location>
        <begin position="27"/>
        <end position="37"/>
    </location>
</feature>
<dbReference type="SUPFAM" id="SSF52833">
    <property type="entry name" value="Thioredoxin-like"/>
    <property type="match status" value="1"/>
</dbReference>
<feature type="region of interest" description="Disordered" evidence="1">
    <location>
        <begin position="1"/>
        <end position="37"/>
    </location>
</feature>
<dbReference type="Gene3D" id="3.40.30.10">
    <property type="entry name" value="Glutaredoxin"/>
    <property type="match status" value="1"/>
</dbReference>
<evidence type="ECO:0000256" key="1">
    <source>
        <dbReference type="SAM" id="MobiDB-lite"/>
    </source>
</evidence>
<reference evidence="2 3" key="1">
    <citation type="submission" date="2019-06" db="EMBL/GenBank/DDBJ databases">
        <title>Genome Sequence of the Brown Rot Fungal Pathogen Monilinia fructicola.</title>
        <authorList>
            <person name="De Miccolis Angelini R.M."/>
            <person name="Landi L."/>
            <person name="Abate D."/>
            <person name="Pollastro S."/>
            <person name="Romanazzi G."/>
            <person name="Faretra F."/>
        </authorList>
    </citation>
    <scope>NUCLEOTIDE SEQUENCE [LARGE SCALE GENOMIC DNA]</scope>
    <source>
        <strain evidence="2 3">Mfrc123</strain>
    </source>
</reference>
<dbReference type="PANTHER" id="PTHR42336">
    <property type="entry name" value="THIOREDOXIN DOMAIN-CONTAINING PROTEIN-RELATED"/>
    <property type="match status" value="1"/>
</dbReference>
<dbReference type="InterPro" id="IPR036249">
    <property type="entry name" value="Thioredoxin-like_sf"/>
</dbReference>
<sequence length="202" mass="22602">MTFQQELNSWLSPPPTDVKSPPEINSKAPSSSKLTFPNTNGKPTIITFLRHCGCPFAEKTFLTLRTLATSHPNIQFIALSHSTQSSTDTWLQSIGGASPFKSPRTSSTWHILNPWSMFSVFKLGREEQIWNRPTESGNRWQMSGSWVVDKEGIVKGGGVAKSADDIMDFEEALKGCDDDPWIVLLVVLVRYVQIACLERFLK</sequence>
<dbReference type="PANTHER" id="PTHR42336:SF1">
    <property type="entry name" value="ALKYL HYDROPEROXIDE REDUCTASE SUBUNIT C_ THIOL SPECIFIC ANTIOXIDANT DOMAIN-CONTAINING PROTEIN"/>
    <property type="match status" value="1"/>
</dbReference>